<dbReference type="SUPFAM" id="SSF63882">
    <property type="entry name" value="MoeA N-terminal region -like"/>
    <property type="match status" value="1"/>
</dbReference>
<name>A0A432MKA8_9BACT</name>
<keyword evidence="6" id="KW-0479">Metal-binding</keyword>
<reference evidence="9 10" key="1">
    <citation type="submission" date="2018-12" db="EMBL/GenBank/DDBJ databases">
        <authorList>
            <person name="Toschakov S.V."/>
        </authorList>
    </citation>
    <scope>NUCLEOTIDE SEQUENCE [LARGE SCALE GENOMIC DNA]</scope>
    <source>
        <strain evidence="9 10">GM2012</strain>
    </source>
</reference>
<reference evidence="9 10" key="2">
    <citation type="submission" date="2019-01" db="EMBL/GenBank/DDBJ databases">
        <title>Tautonia sociabilis, a novel thermotolerant planctomycete of Isosphaeraceae family, isolated from a 4000 m deep subterranean habitat.</title>
        <authorList>
            <person name="Kovaleva O.L."/>
            <person name="Elcheninov A.G."/>
            <person name="Van Heerden E."/>
            <person name="Toshchakov S.V."/>
            <person name="Novikov A."/>
            <person name="Bonch-Osmolovskaya E.A."/>
            <person name="Kublanov I.V."/>
        </authorList>
    </citation>
    <scope>NUCLEOTIDE SEQUENCE [LARGE SCALE GENOMIC DNA]</scope>
    <source>
        <strain evidence="9 10">GM2012</strain>
    </source>
</reference>
<dbReference type="InterPro" id="IPR036135">
    <property type="entry name" value="MoeA_linker/N_sf"/>
</dbReference>
<keyword evidence="6" id="KW-0500">Molybdenum</keyword>
<dbReference type="InterPro" id="IPR005111">
    <property type="entry name" value="MoeA_C_domain_IV"/>
</dbReference>
<keyword evidence="4 6" id="KW-0501">Molybdenum cofactor biosynthesis</keyword>
<dbReference type="Gene3D" id="2.170.190.11">
    <property type="entry name" value="Molybdopterin biosynthesis moea protein, domain 3"/>
    <property type="match status" value="1"/>
</dbReference>
<dbReference type="Proteomes" id="UP000280296">
    <property type="component" value="Unassembled WGS sequence"/>
</dbReference>
<evidence type="ECO:0000259" key="8">
    <source>
        <dbReference type="SMART" id="SM00852"/>
    </source>
</evidence>
<dbReference type="EC" id="2.10.1.1" evidence="6"/>
<evidence type="ECO:0000256" key="2">
    <source>
        <dbReference type="ARBA" id="ARBA00005046"/>
    </source>
</evidence>
<dbReference type="Gene3D" id="3.40.980.10">
    <property type="entry name" value="MoaB/Mog-like domain"/>
    <property type="match status" value="1"/>
</dbReference>
<dbReference type="Pfam" id="PF03453">
    <property type="entry name" value="MoeA_N"/>
    <property type="match status" value="1"/>
</dbReference>
<evidence type="ECO:0000256" key="6">
    <source>
        <dbReference type="RuleBase" id="RU365090"/>
    </source>
</evidence>
<evidence type="ECO:0000256" key="4">
    <source>
        <dbReference type="ARBA" id="ARBA00023150"/>
    </source>
</evidence>
<proteinExistence type="inferred from homology"/>
<dbReference type="GO" id="GO:0046872">
    <property type="term" value="F:metal ion binding"/>
    <property type="evidence" value="ECO:0007669"/>
    <property type="project" value="UniProtKB-UniRule"/>
</dbReference>
<dbReference type="SUPFAM" id="SSF63867">
    <property type="entry name" value="MoeA C-terminal domain-like"/>
    <property type="match status" value="1"/>
</dbReference>
<dbReference type="NCBIfam" id="NF045515">
    <property type="entry name" value="Glp_gephyrin"/>
    <property type="match status" value="1"/>
</dbReference>
<dbReference type="Gene3D" id="2.40.340.10">
    <property type="entry name" value="MoeA, C-terminal, domain IV"/>
    <property type="match status" value="1"/>
</dbReference>
<dbReference type="InterPro" id="IPR001453">
    <property type="entry name" value="MoaB/Mog_dom"/>
</dbReference>
<dbReference type="InterPro" id="IPR008284">
    <property type="entry name" value="MoCF_biosynth_CS"/>
</dbReference>
<dbReference type="Gene3D" id="3.90.105.10">
    <property type="entry name" value="Molybdopterin biosynthesis moea protein, domain 2"/>
    <property type="match status" value="1"/>
</dbReference>
<comment type="function">
    <text evidence="1 6">Catalyzes the insertion of molybdate into adenylated molybdopterin with the concomitant release of AMP.</text>
</comment>
<dbReference type="EMBL" id="RYZH01000020">
    <property type="protein sequence ID" value="RUL87568.1"/>
    <property type="molecule type" value="Genomic_DNA"/>
</dbReference>
<evidence type="ECO:0000256" key="3">
    <source>
        <dbReference type="ARBA" id="ARBA00010763"/>
    </source>
</evidence>
<dbReference type="PANTHER" id="PTHR10192:SF5">
    <property type="entry name" value="GEPHYRIN"/>
    <property type="match status" value="1"/>
</dbReference>
<keyword evidence="6 9" id="KW-0808">Transferase</keyword>
<dbReference type="UniPathway" id="UPA00344"/>
<dbReference type="SUPFAM" id="SSF53218">
    <property type="entry name" value="Molybdenum cofactor biosynthesis proteins"/>
    <property type="match status" value="1"/>
</dbReference>
<comment type="pathway">
    <text evidence="2 6">Cofactor biosynthesis; molybdopterin biosynthesis.</text>
</comment>
<dbReference type="PROSITE" id="PS01079">
    <property type="entry name" value="MOCF_BIOSYNTHESIS_2"/>
    <property type="match status" value="1"/>
</dbReference>
<dbReference type="InterPro" id="IPR036688">
    <property type="entry name" value="MoeA_C_domain_IV_sf"/>
</dbReference>
<dbReference type="Pfam" id="PF00994">
    <property type="entry name" value="MoCF_biosynth"/>
    <property type="match status" value="1"/>
</dbReference>
<dbReference type="FunFam" id="2.170.190.11:FF:000001">
    <property type="entry name" value="Molybdopterin molybdenumtransferase"/>
    <property type="match status" value="1"/>
</dbReference>
<dbReference type="PANTHER" id="PTHR10192">
    <property type="entry name" value="MOLYBDOPTERIN BIOSYNTHESIS PROTEIN"/>
    <property type="match status" value="1"/>
</dbReference>
<dbReference type="InterPro" id="IPR036425">
    <property type="entry name" value="MoaB/Mog-like_dom_sf"/>
</dbReference>
<evidence type="ECO:0000256" key="7">
    <source>
        <dbReference type="SAM" id="MobiDB-lite"/>
    </source>
</evidence>
<dbReference type="GO" id="GO:0005829">
    <property type="term" value="C:cytosol"/>
    <property type="evidence" value="ECO:0007669"/>
    <property type="project" value="TreeGrafter"/>
</dbReference>
<protein>
    <recommendedName>
        <fullName evidence="6">Molybdopterin molybdenumtransferase</fullName>
        <ecNumber evidence="6">2.10.1.1</ecNumber>
    </recommendedName>
</protein>
<comment type="caution">
    <text evidence="9">The sequence shown here is derived from an EMBL/GenBank/DDBJ whole genome shotgun (WGS) entry which is preliminary data.</text>
</comment>
<dbReference type="InterPro" id="IPR038987">
    <property type="entry name" value="MoeA-like"/>
</dbReference>
<evidence type="ECO:0000313" key="9">
    <source>
        <dbReference type="EMBL" id="RUL87568.1"/>
    </source>
</evidence>
<keyword evidence="10" id="KW-1185">Reference proteome</keyword>
<keyword evidence="6" id="KW-0460">Magnesium</keyword>
<feature type="region of interest" description="Disordered" evidence="7">
    <location>
        <begin position="124"/>
        <end position="148"/>
    </location>
</feature>
<sequence>MLTVSDALRLVLDHASPLPPRRVPLAEAIGCALAETVLADRDLPPFDKALLDGFAVRTADLSGPVPVALEVIEEITAGRVPTRAIGPGQCSAIMTGAPMPDGADAVVMVEHSRRDGPRVLLCPPRPVLPDAGRLPRGREMRQGDPLLGPGTRLDAVKLGLLASVGWTNPLVSPRPVVTIASTGDELVPPDQVPGPGQIRNSNATVLEGLVRCCSGVPEVAPIAPDRPDPLREVLSRGLANDVLLITGGVSAGTLDLVPGTLAELGMTPVFHKIRLKPGKPLLFGVGPARPDGRPGTLVFGLPGNPVSGVVGFLLFVCPALKVLRGLPGAPPETITARLAQPFSHRGDRPSYVPALLRDPSPDLDGGPVVSPINWAGSADLRSVALADGFASFPAGDFDYEAGTPVPFLLLPRSQ</sequence>
<comment type="catalytic activity">
    <reaction evidence="5">
        <text>adenylyl-molybdopterin + molybdate = Mo-molybdopterin + AMP + H(+)</text>
        <dbReference type="Rhea" id="RHEA:35047"/>
        <dbReference type="ChEBI" id="CHEBI:15378"/>
        <dbReference type="ChEBI" id="CHEBI:36264"/>
        <dbReference type="ChEBI" id="CHEBI:62727"/>
        <dbReference type="ChEBI" id="CHEBI:71302"/>
        <dbReference type="ChEBI" id="CHEBI:456215"/>
        <dbReference type="EC" id="2.10.1.1"/>
    </reaction>
</comment>
<comment type="cofactor">
    <cofactor evidence="6">
        <name>Mg(2+)</name>
        <dbReference type="ChEBI" id="CHEBI:18420"/>
    </cofactor>
</comment>
<dbReference type="CDD" id="cd00887">
    <property type="entry name" value="MoeA"/>
    <property type="match status" value="1"/>
</dbReference>
<dbReference type="GO" id="GO:0006777">
    <property type="term" value="P:Mo-molybdopterin cofactor biosynthetic process"/>
    <property type="evidence" value="ECO:0007669"/>
    <property type="project" value="UniProtKB-UniRule"/>
</dbReference>
<evidence type="ECO:0000256" key="5">
    <source>
        <dbReference type="ARBA" id="ARBA00047317"/>
    </source>
</evidence>
<dbReference type="InterPro" id="IPR005110">
    <property type="entry name" value="MoeA_linker/N"/>
</dbReference>
<dbReference type="AlphaFoldDB" id="A0A432MKA8"/>
<dbReference type="SMART" id="SM00852">
    <property type="entry name" value="MoCF_biosynth"/>
    <property type="match status" value="1"/>
</dbReference>
<accession>A0A432MKA8</accession>
<evidence type="ECO:0000256" key="1">
    <source>
        <dbReference type="ARBA" id="ARBA00002901"/>
    </source>
</evidence>
<dbReference type="Pfam" id="PF03454">
    <property type="entry name" value="MoeA_C"/>
    <property type="match status" value="1"/>
</dbReference>
<comment type="similarity">
    <text evidence="3 6">Belongs to the MoeA family.</text>
</comment>
<dbReference type="OrthoDB" id="9804758at2"/>
<feature type="domain" description="MoaB/Mog" evidence="8">
    <location>
        <begin position="178"/>
        <end position="322"/>
    </location>
</feature>
<organism evidence="9 10">
    <name type="scientific">Tautonia sociabilis</name>
    <dbReference type="NCBI Taxonomy" id="2080755"/>
    <lineage>
        <taxon>Bacteria</taxon>
        <taxon>Pseudomonadati</taxon>
        <taxon>Planctomycetota</taxon>
        <taxon>Planctomycetia</taxon>
        <taxon>Isosphaerales</taxon>
        <taxon>Isosphaeraceae</taxon>
        <taxon>Tautonia</taxon>
    </lineage>
</organism>
<gene>
    <name evidence="9" type="ORF">TsocGM_11955</name>
</gene>
<evidence type="ECO:0000313" key="10">
    <source>
        <dbReference type="Proteomes" id="UP000280296"/>
    </source>
</evidence>
<dbReference type="GO" id="GO:0061599">
    <property type="term" value="F:molybdopterin molybdotransferase activity"/>
    <property type="evidence" value="ECO:0007669"/>
    <property type="project" value="UniProtKB-UniRule"/>
</dbReference>